<dbReference type="InterPro" id="IPR042245">
    <property type="entry name" value="Tgt2/MlaC_sf"/>
</dbReference>
<reference evidence="2" key="1">
    <citation type="submission" date="2022-12" db="EMBL/GenBank/DDBJ databases">
        <title>Bacterial isolates from different developmental stages of Nematostella vectensis.</title>
        <authorList>
            <person name="Fraune S."/>
        </authorList>
    </citation>
    <scope>NUCLEOTIDE SEQUENCE</scope>
    <source>
        <strain evidence="2">G21630-S1</strain>
    </source>
</reference>
<evidence type="ECO:0000313" key="3">
    <source>
        <dbReference type="Proteomes" id="UP001069802"/>
    </source>
</evidence>
<dbReference type="Pfam" id="PF05494">
    <property type="entry name" value="MlaC"/>
    <property type="match status" value="1"/>
</dbReference>
<sequence length="209" mass="23381">MKRLISLTTALFMGAALSLVLSQATRADDAGQFLVALQGKALTHLANNDISEDERETRFRALMSENFDLDGIASFVIGKYWRNADEAARREFKQIFEDIMVQRFLPTFNNYAGAAFKITKVTPKQDFYIVFSDVKTENGETAQVLWRVEKKADASFVITDVAAEGISLRNTYRSDYTSALKSVDGNLATLNQKLREKIKAGDFAPKTNS</sequence>
<feature type="signal peptide" evidence="1">
    <location>
        <begin position="1"/>
        <end position="27"/>
    </location>
</feature>
<dbReference type="PANTHER" id="PTHR36573:SF1">
    <property type="entry name" value="INTERMEMBRANE PHOSPHOLIPID TRANSPORT SYSTEM BINDING PROTEIN MLAC"/>
    <property type="match status" value="1"/>
</dbReference>
<dbReference type="PANTHER" id="PTHR36573">
    <property type="entry name" value="INTERMEMBRANE PHOSPHOLIPID TRANSPORT SYSTEM BINDING PROTEIN MLAC"/>
    <property type="match status" value="1"/>
</dbReference>
<dbReference type="Proteomes" id="UP001069802">
    <property type="component" value="Unassembled WGS sequence"/>
</dbReference>
<dbReference type="Gene3D" id="3.10.450.710">
    <property type="entry name" value="Tgt2/MlaC"/>
    <property type="match status" value="1"/>
</dbReference>
<protein>
    <submittedName>
        <fullName evidence="2">ABC transporter substrate-binding protein</fullName>
    </submittedName>
</protein>
<organism evidence="2 3">
    <name type="scientific">Kiloniella laminariae</name>
    <dbReference type="NCBI Taxonomy" id="454162"/>
    <lineage>
        <taxon>Bacteria</taxon>
        <taxon>Pseudomonadati</taxon>
        <taxon>Pseudomonadota</taxon>
        <taxon>Alphaproteobacteria</taxon>
        <taxon>Rhodospirillales</taxon>
        <taxon>Kiloniellaceae</taxon>
        <taxon>Kiloniella</taxon>
    </lineage>
</organism>
<comment type="caution">
    <text evidence="2">The sequence shown here is derived from an EMBL/GenBank/DDBJ whole genome shotgun (WGS) entry which is preliminary data.</text>
</comment>
<evidence type="ECO:0000313" key="2">
    <source>
        <dbReference type="EMBL" id="MCZ4279268.1"/>
    </source>
</evidence>
<feature type="chain" id="PRO_5046625837" evidence="1">
    <location>
        <begin position="28"/>
        <end position="209"/>
    </location>
</feature>
<dbReference type="RefSeq" id="WP_269421479.1">
    <property type="nucleotide sequence ID" value="NZ_JAPWGY010000001.1"/>
</dbReference>
<accession>A0ABT4LDT5</accession>
<evidence type="ECO:0000256" key="1">
    <source>
        <dbReference type="SAM" id="SignalP"/>
    </source>
</evidence>
<dbReference type="EMBL" id="JAPWGY010000001">
    <property type="protein sequence ID" value="MCZ4279268.1"/>
    <property type="molecule type" value="Genomic_DNA"/>
</dbReference>
<gene>
    <name evidence="2" type="ORF">O4H49_00675</name>
</gene>
<name>A0ABT4LDT5_9PROT</name>
<dbReference type="InterPro" id="IPR008869">
    <property type="entry name" value="MlaC/ttg2D"/>
</dbReference>
<keyword evidence="3" id="KW-1185">Reference proteome</keyword>
<keyword evidence="1" id="KW-0732">Signal</keyword>
<proteinExistence type="predicted"/>